<evidence type="ECO:0000313" key="9">
    <source>
        <dbReference type="EMBL" id="KAL2838559.1"/>
    </source>
</evidence>
<feature type="compositionally biased region" description="Low complexity" evidence="7">
    <location>
        <begin position="8"/>
        <end position="20"/>
    </location>
</feature>
<dbReference type="Pfam" id="PF00172">
    <property type="entry name" value="Zn_clus"/>
    <property type="match status" value="1"/>
</dbReference>
<protein>
    <recommendedName>
        <fullName evidence="8">Zn(2)-C6 fungal-type domain-containing protein</fullName>
    </recommendedName>
</protein>
<name>A0ABR4JG70_9EURO</name>
<keyword evidence="6" id="KW-0539">Nucleus</keyword>
<keyword evidence="2" id="KW-0479">Metal-binding</keyword>
<dbReference type="PROSITE" id="PS50048">
    <property type="entry name" value="ZN2_CY6_FUNGAL_2"/>
    <property type="match status" value="1"/>
</dbReference>
<keyword evidence="3" id="KW-0805">Transcription regulation</keyword>
<keyword evidence="5" id="KW-0804">Transcription</keyword>
<dbReference type="PANTHER" id="PTHR31001">
    <property type="entry name" value="UNCHARACTERIZED TRANSCRIPTIONAL REGULATORY PROTEIN"/>
    <property type="match status" value="1"/>
</dbReference>
<dbReference type="InterPro" id="IPR007219">
    <property type="entry name" value="XnlR_reg_dom"/>
</dbReference>
<evidence type="ECO:0000256" key="6">
    <source>
        <dbReference type="ARBA" id="ARBA00023242"/>
    </source>
</evidence>
<dbReference type="Gene3D" id="4.10.240.10">
    <property type="entry name" value="Zn(2)-C6 fungal-type DNA-binding domain"/>
    <property type="match status" value="1"/>
</dbReference>
<comment type="subcellular location">
    <subcellularLocation>
        <location evidence="1">Nucleus</location>
    </subcellularLocation>
</comment>
<accession>A0ABR4JG70</accession>
<comment type="caution">
    <text evidence="9">The sequence shown here is derived from an EMBL/GenBank/DDBJ whole genome shotgun (WGS) entry which is preliminary data.</text>
</comment>
<keyword evidence="10" id="KW-1185">Reference proteome</keyword>
<dbReference type="PANTHER" id="PTHR31001:SF85">
    <property type="entry name" value="ZN(II)2CYS6 TRANSCRIPTION FACTOR (EUROFUNG)"/>
    <property type="match status" value="1"/>
</dbReference>
<feature type="region of interest" description="Disordered" evidence="7">
    <location>
        <begin position="145"/>
        <end position="173"/>
    </location>
</feature>
<sequence length="688" mass="78374">MPNPVRIAPAPANASGLGASGAESSYETVLYTCQTCTKRKVKCDRAFPVCSRCRKAKLECDYVSPRSRQKRKLSQETPELQEKLARYERILRDHGLLRDEASDTGFAELPHLSRVEPDRPMSGALLREKDASRYVDSHLWRSLGDDEMQRMSEEAENTTGQGDHGDKPDYPPDPFTDAFLDCDPRERSLLHYYPASEQATILWENYLVNVEPLCKILHVPSTTKMLRIAREQPELVSRADQCLLLCIYYFAVFSMTEEDCTTKLGQTRNTLLERYHSAARRAFVNASFLRTTSITVLQALVLFLMPCRHFFDSHTYWILTGIAVRIGQRLGIHRDGEHLGLPPFHVEMRRRLFYHLLPLDSSAGQISGVGISITPGTWDVKLPFNISDDKIWPEMTELPEEHNGATDMIFCLSRFCIGKHLARLGGPADLESSSHFANVDEAEKSVGIAEAEIEEKYIRYCDVLNPLHFLTMSLARAGIMAMRLKIRLPRIRNQTATDAEIGEAFHIAEKIMDTDTAIHGQENIMKRYRWHTRPFFVWGTWDSFILILTTLWRRRDLLSSIERTAAWNRVGKLYSNHDDLLESKPTLNAGFRRLTLKAWDAQSSDTSTETPEFIRSLRSVCQVKPAIQAARSSDDLSSTVGRVTTERELETFLNSVDGSRTPDMFDGFDAAGVDWGWWDQFVQEDACF</sequence>
<dbReference type="SMART" id="SM00066">
    <property type="entry name" value="GAL4"/>
    <property type="match status" value="1"/>
</dbReference>
<evidence type="ECO:0000256" key="5">
    <source>
        <dbReference type="ARBA" id="ARBA00023163"/>
    </source>
</evidence>
<proteinExistence type="predicted"/>
<dbReference type="InterPro" id="IPR050613">
    <property type="entry name" value="Sec_Metabolite_Reg"/>
</dbReference>
<dbReference type="PROSITE" id="PS00463">
    <property type="entry name" value="ZN2_CY6_FUNGAL_1"/>
    <property type="match status" value="1"/>
</dbReference>
<evidence type="ECO:0000259" key="8">
    <source>
        <dbReference type="PROSITE" id="PS50048"/>
    </source>
</evidence>
<keyword evidence="4" id="KW-0238">DNA-binding</keyword>
<reference evidence="9 10" key="1">
    <citation type="submission" date="2024-07" db="EMBL/GenBank/DDBJ databases">
        <title>Section-level genome sequencing and comparative genomics of Aspergillus sections Usti and Cavernicolus.</title>
        <authorList>
            <consortium name="Lawrence Berkeley National Laboratory"/>
            <person name="Nybo J.L."/>
            <person name="Vesth T.C."/>
            <person name="Theobald S."/>
            <person name="Frisvad J.C."/>
            <person name="Larsen T.O."/>
            <person name="Kjaerboelling I."/>
            <person name="Rothschild-Mancinelli K."/>
            <person name="Lyhne E.K."/>
            <person name="Kogle M.E."/>
            <person name="Barry K."/>
            <person name="Clum A."/>
            <person name="Na H."/>
            <person name="Ledsgaard L."/>
            <person name="Lin J."/>
            <person name="Lipzen A."/>
            <person name="Kuo A."/>
            <person name="Riley R."/>
            <person name="Mondo S."/>
            <person name="Labutti K."/>
            <person name="Haridas S."/>
            <person name="Pangalinan J."/>
            <person name="Salamov A.A."/>
            <person name="Simmons B.A."/>
            <person name="Magnuson J.K."/>
            <person name="Chen J."/>
            <person name="Drula E."/>
            <person name="Henrissat B."/>
            <person name="Wiebenga A."/>
            <person name="Lubbers R.J."/>
            <person name="Gomes A.C."/>
            <person name="Makela M.R."/>
            <person name="Stajich J."/>
            <person name="Grigoriev I.V."/>
            <person name="Mortensen U.H."/>
            <person name="De Vries R.P."/>
            <person name="Baker S.E."/>
            <person name="Andersen M.R."/>
        </authorList>
    </citation>
    <scope>NUCLEOTIDE SEQUENCE [LARGE SCALE GENOMIC DNA]</scope>
    <source>
        <strain evidence="9 10">CBS 123904</strain>
    </source>
</reference>
<dbReference type="Pfam" id="PF04082">
    <property type="entry name" value="Fungal_trans"/>
    <property type="match status" value="1"/>
</dbReference>
<dbReference type="Proteomes" id="UP001610446">
    <property type="component" value="Unassembled WGS sequence"/>
</dbReference>
<dbReference type="CDD" id="cd00067">
    <property type="entry name" value="GAL4"/>
    <property type="match status" value="1"/>
</dbReference>
<dbReference type="SMART" id="SM00906">
    <property type="entry name" value="Fungal_trans"/>
    <property type="match status" value="1"/>
</dbReference>
<evidence type="ECO:0000256" key="7">
    <source>
        <dbReference type="SAM" id="MobiDB-lite"/>
    </source>
</evidence>
<dbReference type="InterPro" id="IPR036864">
    <property type="entry name" value="Zn2-C6_fun-type_DNA-bd_sf"/>
</dbReference>
<gene>
    <name evidence="9" type="ORF">BJY01DRAFT_258024</name>
</gene>
<organism evidence="9 10">
    <name type="scientific">Aspergillus pseudoustus</name>
    <dbReference type="NCBI Taxonomy" id="1810923"/>
    <lineage>
        <taxon>Eukaryota</taxon>
        <taxon>Fungi</taxon>
        <taxon>Dikarya</taxon>
        <taxon>Ascomycota</taxon>
        <taxon>Pezizomycotina</taxon>
        <taxon>Eurotiomycetes</taxon>
        <taxon>Eurotiomycetidae</taxon>
        <taxon>Eurotiales</taxon>
        <taxon>Aspergillaceae</taxon>
        <taxon>Aspergillus</taxon>
        <taxon>Aspergillus subgen. Nidulantes</taxon>
    </lineage>
</organism>
<evidence type="ECO:0000256" key="1">
    <source>
        <dbReference type="ARBA" id="ARBA00004123"/>
    </source>
</evidence>
<evidence type="ECO:0000313" key="10">
    <source>
        <dbReference type="Proteomes" id="UP001610446"/>
    </source>
</evidence>
<dbReference type="CDD" id="cd12148">
    <property type="entry name" value="fungal_TF_MHR"/>
    <property type="match status" value="1"/>
</dbReference>
<feature type="domain" description="Zn(2)-C6 fungal-type" evidence="8">
    <location>
        <begin position="32"/>
        <end position="62"/>
    </location>
</feature>
<dbReference type="InterPro" id="IPR001138">
    <property type="entry name" value="Zn2Cys6_DnaBD"/>
</dbReference>
<dbReference type="SUPFAM" id="SSF57701">
    <property type="entry name" value="Zn2/Cys6 DNA-binding domain"/>
    <property type="match status" value="1"/>
</dbReference>
<dbReference type="EMBL" id="JBFXLU010000144">
    <property type="protein sequence ID" value="KAL2838559.1"/>
    <property type="molecule type" value="Genomic_DNA"/>
</dbReference>
<feature type="region of interest" description="Disordered" evidence="7">
    <location>
        <begin position="1"/>
        <end position="20"/>
    </location>
</feature>
<evidence type="ECO:0000256" key="3">
    <source>
        <dbReference type="ARBA" id="ARBA00023015"/>
    </source>
</evidence>
<evidence type="ECO:0000256" key="2">
    <source>
        <dbReference type="ARBA" id="ARBA00022723"/>
    </source>
</evidence>
<evidence type="ECO:0000256" key="4">
    <source>
        <dbReference type="ARBA" id="ARBA00023125"/>
    </source>
</evidence>